<reference evidence="1 2" key="1">
    <citation type="submission" date="2022-06" db="EMBL/GenBank/DDBJ databases">
        <title>Actinoplanes abujensis sp. nov., isolated from Nigerian arid soil.</title>
        <authorList>
            <person name="Ding P."/>
        </authorList>
    </citation>
    <scope>NUCLEOTIDE SEQUENCE [LARGE SCALE GENOMIC DNA]</scope>
    <source>
        <strain evidence="2">TRM88002</strain>
    </source>
</reference>
<evidence type="ECO:0000313" key="1">
    <source>
        <dbReference type="EMBL" id="MCM4079392.1"/>
    </source>
</evidence>
<evidence type="ECO:0000313" key="2">
    <source>
        <dbReference type="Proteomes" id="UP001523216"/>
    </source>
</evidence>
<protein>
    <submittedName>
        <fullName evidence="1">Uncharacterized protein</fullName>
    </submittedName>
</protein>
<keyword evidence="2" id="KW-1185">Reference proteome</keyword>
<dbReference type="Proteomes" id="UP001523216">
    <property type="component" value="Unassembled WGS sequence"/>
</dbReference>
<comment type="caution">
    <text evidence="1">The sequence shown here is derived from an EMBL/GenBank/DDBJ whole genome shotgun (WGS) entry which is preliminary data.</text>
</comment>
<proteinExistence type="predicted"/>
<dbReference type="RefSeq" id="WP_251799248.1">
    <property type="nucleotide sequence ID" value="NZ_JAMQOL010000022.1"/>
</dbReference>
<dbReference type="EMBL" id="JAMQOL010000022">
    <property type="protein sequence ID" value="MCM4079392.1"/>
    <property type="molecule type" value="Genomic_DNA"/>
</dbReference>
<accession>A0ABT0Y096</accession>
<gene>
    <name evidence="1" type="ORF">LXN57_17605</name>
</gene>
<name>A0ABT0Y096_9ACTN</name>
<sequence length="203" mass="21378">MDRLDQVLDAATPLLRRAEQVLDAAGAPAGHPVLDDLRRVRLMPADAAQAVAGLRPSALADAAAELRAGARVCAEVATSLPPPGAWEGEAADAYDDRRRRYAVHLSGTGESLDERLEATADLAAALREWMTRTRDNLASALADVLGSAESITLGVRAHHPPSTAEARAAADVTSHVLRVVATDYAEAEDLLRGSQELANPVPL</sequence>
<organism evidence="1 2">
    <name type="scientific">Paractinoplanes hotanensis</name>
    <dbReference type="NCBI Taxonomy" id="2906497"/>
    <lineage>
        <taxon>Bacteria</taxon>
        <taxon>Bacillati</taxon>
        <taxon>Actinomycetota</taxon>
        <taxon>Actinomycetes</taxon>
        <taxon>Micromonosporales</taxon>
        <taxon>Micromonosporaceae</taxon>
        <taxon>Paractinoplanes</taxon>
    </lineage>
</organism>